<protein>
    <submittedName>
        <fullName evidence="2">Demethylrebeccamycin-D-glucose O-methyltransferase</fullName>
        <ecNumber evidence="2">2.1.1.164</ecNumber>
    </submittedName>
</protein>
<dbReference type="SUPFAM" id="SSF53335">
    <property type="entry name" value="S-adenosyl-L-methionine-dependent methyltransferases"/>
    <property type="match status" value="1"/>
</dbReference>
<dbReference type="PANTHER" id="PTHR43591:SF24">
    <property type="entry name" value="2-METHOXY-6-POLYPRENYL-1,4-BENZOQUINOL METHYLASE, MITOCHONDRIAL"/>
    <property type="match status" value="1"/>
</dbReference>
<accession>A0A238LIA3</accession>
<feature type="domain" description="Methyltransferase type 11" evidence="1">
    <location>
        <begin position="36"/>
        <end position="147"/>
    </location>
</feature>
<dbReference type="Gene3D" id="3.40.50.150">
    <property type="entry name" value="Vaccinia Virus protein VP39"/>
    <property type="match status" value="1"/>
</dbReference>
<keyword evidence="2" id="KW-0489">Methyltransferase</keyword>
<dbReference type="Proteomes" id="UP000201613">
    <property type="component" value="Unassembled WGS sequence"/>
</dbReference>
<dbReference type="AlphaFoldDB" id="A0A238LIA3"/>
<sequence length="291" mass="31417">MTDTTYEPYSQDPGYIEANTSLIGSIDLEGVERVADLACGTGLLSGLLIDRKPTLTIAGIDLDPVQIGIATRTFPGPTVDSLEALEAEAKAGRGAAFFSAGSAMDLPFEDGSIDLVVIGNAIHLMPDRDLFLRNVARVLRPGGQLVFNSVFYVGTYVPGTEPLFTEWMRQAVMVLTEINEERKARGEKPHPRVRGKGDRAFRKDWLSGEGWGEAMKAAGIEVAYMADRPVPISAEGLALVGAYGGLAEVLMSGYPVEVASECLMRAAPIAFENLGIEEVPRNWLEMRGVRV</sequence>
<reference evidence="2 3" key="1">
    <citation type="submission" date="2017-05" db="EMBL/GenBank/DDBJ databases">
        <authorList>
            <person name="Song R."/>
            <person name="Chenine A.L."/>
            <person name="Ruprecht R.M."/>
        </authorList>
    </citation>
    <scope>NUCLEOTIDE SEQUENCE [LARGE SCALE GENOMIC DNA]</scope>
    <source>
        <strain evidence="2 3">CECT 8899</strain>
    </source>
</reference>
<dbReference type="InterPro" id="IPR013216">
    <property type="entry name" value="Methyltransf_11"/>
</dbReference>
<dbReference type="PANTHER" id="PTHR43591">
    <property type="entry name" value="METHYLTRANSFERASE"/>
    <property type="match status" value="1"/>
</dbReference>
<evidence type="ECO:0000313" key="2">
    <source>
        <dbReference type="EMBL" id="SMY09273.1"/>
    </source>
</evidence>
<keyword evidence="3" id="KW-1185">Reference proteome</keyword>
<evidence type="ECO:0000259" key="1">
    <source>
        <dbReference type="Pfam" id="PF08241"/>
    </source>
</evidence>
<gene>
    <name evidence="2" type="primary">rebM</name>
    <name evidence="2" type="ORF">LOM8899_03438</name>
</gene>
<dbReference type="Pfam" id="PF08241">
    <property type="entry name" value="Methyltransf_11"/>
    <property type="match status" value="1"/>
</dbReference>
<dbReference type="OrthoDB" id="9765084at2"/>
<dbReference type="EMBL" id="FXZK01000008">
    <property type="protein sequence ID" value="SMY09273.1"/>
    <property type="molecule type" value="Genomic_DNA"/>
</dbReference>
<dbReference type="GO" id="GO:0032259">
    <property type="term" value="P:methylation"/>
    <property type="evidence" value="ECO:0007669"/>
    <property type="project" value="UniProtKB-KW"/>
</dbReference>
<evidence type="ECO:0000313" key="3">
    <source>
        <dbReference type="Proteomes" id="UP000201613"/>
    </source>
</evidence>
<dbReference type="EC" id="2.1.1.164" evidence="2"/>
<dbReference type="GO" id="GO:0102082">
    <property type="term" value="F:demethylrebeccamycin--D-glucose O-methyltransferase activity"/>
    <property type="evidence" value="ECO:0007669"/>
    <property type="project" value="UniProtKB-EC"/>
</dbReference>
<organism evidence="2 3">
    <name type="scientific">Flavimaricola marinus</name>
    <dbReference type="NCBI Taxonomy" id="1819565"/>
    <lineage>
        <taxon>Bacteria</taxon>
        <taxon>Pseudomonadati</taxon>
        <taxon>Pseudomonadota</taxon>
        <taxon>Alphaproteobacteria</taxon>
        <taxon>Rhodobacterales</taxon>
        <taxon>Paracoccaceae</taxon>
        <taxon>Flavimaricola</taxon>
    </lineage>
</organism>
<proteinExistence type="predicted"/>
<dbReference type="RefSeq" id="WP_093993463.1">
    <property type="nucleotide sequence ID" value="NZ_FXZK01000008.1"/>
</dbReference>
<dbReference type="GO" id="GO:0008757">
    <property type="term" value="F:S-adenosylmethionine-dependent methyltransferase activity"/>
    <property type="evidence" value="ECO:0007669"/>
    <property type="project" value="InterPro"/>
</dbReference>
<keyword evidence="2" id="KW-0808">Transferase</keyword>
<name>A0A238LIA3_9RHOB</name>
<dbReference type="InterPro" id="IPR029063">
    <property type="entry name" value="SAM-dependent_MTases_sf"/>
</dbReference>
<dbReference type="CDD" id="cd02440">
    <property type="entry name" value="AdoMet_MTases"/>
    <property type="match status" value="1"/>
</dbReference>